<proteinExistence type="predicted"/>
<dbReference type="EMBL" id="CP100355">
    <property type="protein sequence ID" value="UTF52284.1"/>
    <property type="molecule type" value="Genomic_DNA"/>
</dbReference>
<evidence type="ECO:0000313" key="1">
    <source>
        <dbReference type="EMBL" id="UTF52284.1"/>
    </source>
</evidence>
<accession>A0A9E7SSA1</accession>
<keyword evidence="2" id="KW-1185">Reference proteome</keyword>
<organism evidence="1 2">
    <name type="scientific">Natronosalvus rutilus</name>
    <dbReference type="NCBI Taxonomy" id="2953753"/>
    <lineage>
        <taxon>Archaea</taxon>
        <taxon>Methanobacteriati</taxon>
        <taxon>Methanobacteriota</taxon>
        <taxon>Stenosarchaea group</taxon>
        <taxon>Halobacteria</taxon>
        <taxon>Halobacteriales</taxon>
        <taxon>Natrialbaceae</taxon>
        <taxon>Natronosalvus</taxon>
    </lineage>
</organism>
<protein>
    <submittedName>
        <fullName evidence="1">Uncharacterized protein</fullName>
    </submittedName>
</protein>
<dbReference type="RefSeq" id="WP_254156146.1">
    <property type="nucleotide sequence ID" value="NZ_CP100355.1"/>
</dbReference>
<name>A0A9E7SSA1_9EURY</name>
<reference evidence="1" key="1">
    <citation type="submission" date="2022-06" db="EMBL/GenBank/DDBJ databases">
        <title>Diverse halophilic archaea isolated from saline environments.</title>
        <authorList>
            <person name="Cui H.-L."/>
        </authorList>
    </citation>
    <scope>NUCLEOTIDE SEQUENCE</scope>
    <source>
        <strain evidence="1">WLHS1</strain>
    </source>
</reference>
<dbReference type="GeneID" id="73290543"/>
<dbReference type="KEGG" id="sawl:NGM29_10815"/>
<dbReference type="AlphaFoldDB" id="A0A9E7SSA1"/>
<dbReference type="Proteomes" id="UP001056855">
    <property type="component" value="Chromosome"/>
</dbReference>
<gene>
    <name evidence="1" type="ORF">NGM29_10815</name>
</gene>
<evidence type="ECO:0000313" key="2">
    <source>
        <dbReference type="Proteomes" id="UP001056855"/>
    </source>
</evidence>
<sequence length="68" mass="7899">MMNLTGLFGAVVLLFPDVYRKLTTTLMYDQPDQVEWNERLTPGIRIIGAFYLLMAIRSFKKSRVNTDE</sequence>